<dbReference type="EMBL" id="CM055113">
    <property type="protein sequence ID" value="KAJ7515674.1"/>
    <property type="molecule type" value="Genomic_DNA"/>
</dbReference>
<keyword evidence="2" id="KW-1185">Reference proteome</keyword>
<gene>
    <name evidence="1" type="ORF">O6H91_22G022700</name>
</gene>
<name>A0ACC2ADP2_DIPCM</name>
<evidence type="ECO:0000313" key="1">
    <source>
        <dbReference type="EMBL" id="KAJ7515674.1"/>
    </source>
</evidence>
<dbReference type="Proteomes" id="UP001162992">
    <property type="component" value="Chromosome 22"/>
</dbReference>
<evidence type="ECO:0000313" key="2">
    <source>
        <dbReference type="Proteomes" id="UP001162992"/>
    </source>
</evidence>
<organism evidence="1 2">
    <name type="scientific">Diphasiastrum complanatum</name>
    <name type="common">Issler's clubmoss</name>
    <name type="synonym">Lycopodium complanatum</name>
    <dbReference type="NCBI Taxonomy" id="34168"/>
    <lineage>
        <taxon>Eukaryota</taxon>
        <taxon>Viridiplantae</taxon>
        <taxon>Streptophyta</taxon>
        <taxon>Embryophyta</taxon>
        <taxon>Tracheophyta</taxon>
        <taxon>Lycopodiopsida</taxon>
        <taxon>Lycopodiales</taxon>
        <taxon>Lycopodiaceae</taxon>
        <taxon>Lycopodioideae</taxon>
        <taxon>Diphasiastrum</taxon>
    </lineage>
</organism>
<accession>A0ACC2ADP2</accession>
<proteinExistence type="predicted"/>
<comment type="caution">
    <text evidence="1">The sequence shown here is derived from an EMBL/GenBank/DDBJ whole genome shotgun (WGS) entry which is preliminary data.</text>
</comment>
<reference evidence="2" key="1">
    <citation type="journal article" date="2024" name="Proc. Natl. Acad. Sci. U.S.A.">
        <title>Extraordinary preservation of gene collinearity over three hundred million years revealed in homosporous lycophytes.</title>
        <authorList>
            <person name="Li C."/>
            <person name="Wickell D."/>
            <person name="Kuo L.Y."/>
            <person name="Chen X."/>
            <person name="Nie B."/>
            <person name="Liao X."/>
            <person name="Peng D."/>
            <person name="Ji J."/>
            <person name="Jenkins J."/>
            <person name="Williams M."/>
            <person name="Shu S."/>
            <person name="Plott C."/>
            <person name="Barry K."/>
            <person name="Rajasekar S."/>
            <person name="Grimwood J."/>
            <person name="Han X."/>
            <person name="Sun S."/>
            <person name="Hou Z."/>
            <person name="He W."/>
            <person name="Dai G."/>
            <person name="Sun C."/>
            <person name="Schmutz J."/>
            <person name="Leebens-Mack J.H."/>
            <person name="Li F.W."/>
            <person name="Wang L."/>
        </authorList>
    </citation>
    <scope>NUCLEOTIDE SEQUENCE [LARGE SCALE GENOMIC DNA]</scope>
    <source>
        <strain evidence="2">cv. PW_Plant_1</strain>
    </source>
</reference>
<protein>
    <submittedName>
        <fullName evidence="1">Uncharacterized protein</fullName>
    </submittedName>
</protein>
<sequence>MFGILAFPCNQFEGQERGIIMKLFSLCTRFKVELPMFDKADWIVNGANTAS</sequence>